<dbReference type="GO" id="GO:0019693">
    <property type="term" value="P:ribose phosphate metabolic process"/>
    <property type="evidence" value="ECO:0007669"/>
    <property type="project" value="TreeGrafter"/>
</dbReference>
<sequence>MCEWEKSKTQPAQSAEQTEEGSAEAAAPASESQEGQSASEGDSSSKWPPASAGVTYELCAGIVDKPDLSLEEIARQEVLEECGYDVPAAKLKRITSYRSGVGVTGAKQTMFYAEVSDDNCVSAGGADGLPPLVECSPFTGGSSLNLPFEGKTRSTRAVRADTDVHDSRMIPALSVTLSICM</sequence>
<reference evidence="4" key="1">
    <citation type="submission" date="2023-08" db="EMBL/GenBank/DDBJ databases">
        <authorList>
            <person name="Alioto T."/>
            <person name="Alioto T."/>
            <person name="Gomez Garrido J."/>
        </authorList>
    </citation>
    <scope>NUCLEOTIDE SEQUENCE</scope>
</reference>
<name>A0AAV1GX09_XYRNO</name>
<feature type="region of interest" description="Disordered" evidence="3">
    <location>
        <begin position="1"/>
        <end position="49"/>
    </location>
</feature>
<feature type="compositionally biased region" description="Low complexity" evidence="3">
    <location>
        <begin position="23"/>
        <end position="45"/>
    </location>
</feature>
<keyword evidence="5" id="KW-1185">Reference proteome</keyword>
<dbReference type="AlphaFoldDB" id="A0AAV1GX09"/>
<dbReference type="SUPFAM" id="SSF55811">
    <property type="entry name" value="Nudix"/>
    <property type="match status" value="1"/>
</dbReference>
<accession>A0AAV1GX09</accession>
<keyword evidence="2" id="KW-0378">Hydrolase</keyword>
<evidence type="ECO:0000313" key="4">
    <source>
        <dbReference type="EMBL" id="CAJ1078350.1"/>
    </source>
</evidence>
<organism evidence="4 5">
    <name type="scientific">Xyrichtys novacula</name>
    <name type="common">Pearly razorfish</name>
    <name type="synonym">Hemipteronotus novacula</name>
    <dbReference type="NCBI Taxonomy" id="13765"/>
    <lineage>
        <taxon>Eukaryota</taxon>
        <taxon>Metazoa</taxon>
        <taxon>Chordata</taxon>
        <taxon>Craniata</taxon>
        <taxon>Vertebrata</taxon>
        <taxon>Euteleostomi</taxon>
        <taxon>Actinopterygii</taxon>
        <taxon>Neopterygii</taxon>
        <taxon>Teleostei</taxon>
        <taxon>Neoteleostei</taxon>
        <taxon>Acanthomorphata</taxon>
        <taxon>Eupercaria</taxon>
        <taxon>Labriformes</taxon>
        <taxon>Labridae</taxon>
        <taxon>Xyrichtys</taxon>
    </lineage>
</organism>
<dbReference type="Proteomes" id="UP001178508">
    <property type="component" value="Chromosome 17"/>
</dbReference>
<dbReference type="Gene3D" id="3.90.79.10">
    <property type="entry name" value="Nucleoside Triphosphate Pyrophosphohydrolase"/>
    <property type="match status" value="1"/>
</dbReference>
<gene>
    <name evidence="4" type="ORF">XNOV1_A040450</name>
</gene>
<evidence type="ECO:0000256" key="1">
    <source>
        <dbReference type="ARBA" id="ARBA00005582"/>
    </source>
</evidence>
<proteinExistence type="inferred from homology"/>
<dbReference type="PANTHER" id="PTHR11839">
    <property type="entry name" value="UDP/ADP-SUGAR PYROPHOSPHATASE"/>
    <property type="match status" value="1"/>
</dbReference>
<protein>
    <submittedName>
        <fullName evidence="4">Uridine diphosphate glucose pyrophosphatase NUDT14 isoform X2</fullName>
    </submittedName>
</protein>
<comment type="similarity">
    <text evidence="1">Belongs to the Nudix hydrolase family.</text>
</comment>
<dbReference type="GO" id="GO:0008768">
    <property type="term" value="F:UDP-sugar diphosphatase activity"/>
    <property type="evidence" value="ECO:0007669"/>
    <property type="project" value="TreeGrafter"/>
</dbReference>
<dbReference type="GO" id="GO:0006753">
    <property type="term" value="P:nucleoside phosphate metabolic process"/>
    <property type="evidence" value="ECO:0007669"/>
    <property type="project" value="TreeGrafter"/>
</dbReference>
<dbReference type="InterPro" id="IPR015797">
    <property type="entry name" value="NUDIX_hydrolase-like_dom_sf"/>
</dbReference>
<evidence type="ECO:0000313" key="5">
    <source>
        <dbReference type="Proteomes" id="UP001178508"/>
    </source>
</evidence>
<dbReference type="PANTHER" id="PTHR11839:SF15">
    <property type="entry name" value="URIDINE DIPHOSPHATE GLUCOSE PYROPHOSPHATASE NUDT14"/>
    <property type="match status" value="1"/>
</dbReference>
<dbReference type="EMBL" id="OY660880">
    <property type="protein sequence ID" value="CAJ1078350.1"/>
    <property type="molecule type" value="Genomic_DNA"/>
</dbReference>
<evidence type="ECO:0000256" key="3">
    <source>
        <dbReference type="SAM" id="MobiDB-lite"/>
    </source>
</evidence>
<evidence type="ECO:0000256" key="2">
    <source>
        <dbReference type="ARBA" id="ARBA00022801"/>
    </source>
</evidence>